<gene>
    <name evidence="1" type="ORF">FCM35_KLT11163</name>
</gene>
<name>A0A833QNA4_9POAL</name>
<protein>
    <recommendedName>
        <fullName evidence="3">Reverse transcriptase zinc-binding domain-containing protein</fullName>
    </recommendedName>
</protein>
<sequence>MTYKYLLLRRGCNAPEQCIMCETDTRETDVHLFWRCPFTSTFWATLIDRLGGKLPEQPLNSHIAAWKYPRIIGGTEGSRTWQTAWAAGLWSIWRERNNRIFSSKSKTSRMLVTETEMDIQRWLKHC</sequence>
<organism evidence="1 2">
    <name type="scientific">Carex littledalei</name>
    <dbReference type="NCBI Taxonomy" id="544730"/>
    <lineage>
        <taxon>Eukaryota</taxon>
        <taxon>Viridiplantae</taxon>
        <taxon>Streptophyta</taxon>
        <taxon>Embryophyta</taxon>
        <taxon>Tracheophyta</taxon>
        <taxon>Spermatophyta</taxon>
        <taxon>Magnoliopsida</taxon>
        <taxon>Liliopsida</taxon>
        <taxon>Poales</taxon>
        <taxon>Cyperaceae</taxon>
        <taxon>Cyperoideae</taxon>
        <taxon>Cariceae</taxon>
        <taxon>Carex</taxon>
        <taxon>Carex subgen. Euthyceras</taxon>
    </lineage>
</organism>
<reference evidence="1" key="1">
    <citation type="submission" date="2020-01" db="EMBL/GenBank/DDBJ databases">
        <title>Genome sequence of Kobresia littledalei, the first chromosome-level genome in the family Cyperaceae.</title>
        <authorList>
            <person name="Qu G."/>
        </authorList>
    </citation>
    <scope>NUCLEOTIDE SEQUENCE</scope>
    <source>
        <strain evidence="1">C.B.Clarke</strain>
        <tissue evidence="1">Leaf</tissue>
    </source>
</reference>
<keyword evidence="2" id="KW-1185">Reference proteome</keyword>
<evidence type="ECO:0000313" key="1">
    <source>
        <dbReference type="EMBL" id="KAF3325006.1"/>
    </source>
</evidence>
<evidence type="ECO:0008006" key="3">
    <source>
        <dbReference type="Google" id="ProtNLM"/>
    </source>
</evidence>
<comment type="caution">
    <text evidence="1">The sequence shown here is derived from an EMBL/GenBank/DDBJ whole genome shotgun (WGS) entry which is preliminary data.</text>
</comment>
<dbReference type="OrthoDB" id="691548at2759"/>
<dbReference type="Proteomes" id="UP000623129">
    <property type="component" value="Unassembled WGS sequence"/>
</dbReference>
<accession>A0A833QNA4</accession>
<evidence type="ECO:0000313" key="2">
    <source>
        <dbReference type="Proteomes" id="UP000623129"/>
    </source>
</evidence>
<dbReference type="AlphaFoldDB" id="A0A833QNA4"/>
<proteinExistence type="predicted"/>
<dbReference type="EMBL" id="SWLB01000021">
    <property type="protein sequence ID" value="KAF3325006.1"/>
    <property type="molecule type" value="Genomic_DNA"/>
</dbReference>